<protein>
    <recommendedName>
        <fullName evidence="6">Dihydroorotase</fullName>
        <shortName evidence="6">DHOase</shortName>
        <ecNumber evidence="6">3.5.2.3</ecNumber>
    </recommendedName>
</protein>
<evidence type="ECO:0000313" key="8">
    <source>
        <dbReference type="EMBL" id="SJZ71794.1"/>
    </source>
</evidence>
<dbReference type="InterPro" id="IPR004722">
    <property type="entry name" value="DHOase"/>
</dbReference>
<keyword evidence="6" id="KW-0862">Zinc</keyword>
<proteinExistence type="inferred from homology"/>
<dbReference type="UniPathway" id="UPA00070">
    <property type="reaction ID" value="UER00117"/>
</dbReference>
<dbReference type="GO" id="GO:0044205">
    <property type="term" value="P:'de novo' UMP biosynthetic process"/>
    <property type="evidence" value="ECO:0007669"/>
    <property type="project" value="UniProtKB-UniRule"/>
</dbReference>
<feature type="binding site" evidence="6">
    <location>
        <position position="178"/>
    </location>
    <ligand>
        <name>Zn(2+)</name>
        <dbReference type="ChEBI" id="CHEBI:29105"/>
        <label>2</label>
    </ligand>
</feature>
<dbReference type="GO" id="GO:0008270">
    <property type="term" value="F:zinc ion binding"/>
    <property type="evidence" value="ECO:0007669"/>
    <property type="project" value="UniProtKB-UniRule"/>
</dbReference>
<evidence type="ECO:0000256" key="1">
    <source>
        <dbReference type="ARBA" id="ARBA00002368"/>
    </source>
</evidence>
<evidence type="ECO:0000256" key="3">
    <source>
        <dbReference type="ARBA" id="ARBA00022723"/>
    </source>
</evidence>
<sequence>MLLIKGAEIVNPAGSYSGKGDILIKEGKIAAIGPELHLEGVPVLAAGGLLAFPGLIDVHVHLREPGQEAKETIASGTRAAARGGFTAVATMPNTSPPVDRAILVEGLRAKAEREGVVRVYPVACITKEQAGEEITEMADLAAAGAVAFSDDGRPVPSAAVMRRALEYAKMVGRPVLSHCEEPTLARGGVMHEGYWSTRLGLKGIPAAAEEIMVAREIMLARETGCPVHLCHLSTAGSVELLRWAKARGIPVTAEVTPHHLTLTAAAVAGYDTSTKVNPPLRGEEDLTALKQALAEGIIDIIATDHAPHTREEKEQEYDLAPFGLVGLETALALCWQELVGKGILTPAQLVEKMAVNPARLLGIEGGRLVEGAAADLVLFDPRRVETVTAESLVSKGKNTPFLGWTLTGWPVTTIVGGKLVMQERKLLV</sequence>
<organism evidence="8 9">
    <name type="scientific">Carboxydocella sporoproducens DSM 16521</name>
    <dbReference type="NCBI Taxonomy" id="1121270"/>
    <lineage>
        <taxon>Bacteria</taxon>
        <taxon>Bacillati</taxon>
        <taxon>Bacillota</taxon>
        <taxon>Clostridia</taxon>
        <taxon>Eubacteriales</taxon>
        <taxon>Clostridiales Family XVI. Incertae Sedis</taxon>
        <taxon>Carboxydocella</taxon>
    </lineage>
</organism>
<feature type="binding site" evidence="6">
    <location>
        <position position="59"/>
    </location>
    <ligand>
        <name>Zn(2+)</name>
        <dbReference type="ChEBI" id="CHEBI:29105"/>
        <label>1</label>
    </ligand>
</feature>
<comment type="catalytic activity">
    <reaction evidence="6">
        <text>(S)-dihydroorotate + H2O = N-carbamoyl-L-aspartate + H(+)</text>
        <dbReference type="Rhea" id="RHEA:24296"/>
        <dbReference type="ChEBI" id="CHEBI:15377"/>
        <dbReference type="ChEBI" id="CHEBI:15378"/>
        <dbReference type="ChEBI" id="CHEBI:30864"/>
        <dbReference type="ChEBI" id="CHEBI:32814"/>
        <dbReference type="EC" id="3.5.2.3"/>
    </reaction>
</comment>
<feature type="binding site" evidence="6">
    <location>
        <position position="151"/>
    </location>
    <ligand>
        <name>Zn(2+)</name>
        <dbReference type="ChEBI" id="CHEBI:29105"/>
        <label>1</label>
    </ligand>
</feature>
<feature type="binding site" evidence="6">
    <location>
        <position position="151"/>
    </location>
    <ligand>
        <name>Zn(2+)</name>
        <dbReference type="ChEBI" id="CHEBI:29105"/>
        <label>2</label>
    </ligand>
</feature>
<dbReference type="Gene3D" id="2.30.40.10">
    <property type="entry name" value="Urease, subunit C, domain 1"/>
    <property type="match status" value="1"/>
</dbReference>
<name>A0A1T4MY84_9FIRM</name>
<feature type="binding site" evidence="6">
    <location>
        <begin position="322"/>
        <end position="323"/>
    </location>
    <ligand>
        <name>substrate</name>
    </ligand>
</feature>
<comment type="cofactor">
    <cofactor evidence="6">
        <name>Zn(2+)</name>
        <dbReference type="ChEBI" id="CHEBI:29105"/>
    </cofactor>
    <text evidence="6">Binds 2 Zn(2+) ions per subunit.</text>
</comment>
<dbReference type="Proteomes" id="UP000189933">
    <property type="component" value="Unassembled WGS sequence"/>
</dbReference>
<feature type="binding site" evidence="6">
    <location>
        <begin position="61"/>
        <end position="63"/>
    </location>
    <ligand>
        <name>substrate</name>
    </ligand>
</feature>
<dbReference type="InterPro" id="IPR002195">
    <property type="entry name" value="Dihydroorotase_CS"/>
</dbReference>
<dbReference type="PANTHER" id="PTHR43668">
    <property type="entry name" value="ALLANTOINASE"/>
    <property type="match status" value="1"/>
</dbReference>
<feature type="domain" description="Dihydroorotase catalytic" evidence="7">
    <location>
        <begin position="50"/>
        <end position="234"/>
    </location>
</feature>
<evidence type="ECO:0000313" key="9">
    <source>
        <dbReference type="Proteomes" id="UP000189933"/>
    </source>
</evidence>
<dbReference type="CDD" id="cd01317">
    <property type="entry name" value="DHOase_IIa"/>
    <property type="match status" value="1"/>
</dbReference>
<dbReference type="GO" id="GO:0004038">
    <property type="term" value="F:allantoinase activity"/>
    <property type="evidence" value="ECO:0007669"/>
    <property type="project" value="TreeGrafter"/>
</dbReference>
<dbReference type="GO" id="GO:0004151">
    <property type="term" value="F:dihydroorotase activity"/>
    <property type="evidence" value="ECO:0007669"/>
    <property type="project" value="UniProtKB-UniRule"/>
</dbReference>
<dbReference type="GO" id="GO:0006145">
    <property type="term" value="P:purine nucleobase catabolic process"/>
    <property type="evidence" value="ECO:0007669"/>
    <property type="project" value="TreeGrafter"/>
</dbReference>
<dbReference type="OrthoDB" id="9765462at2"/>
<dbReference type="InterPro" id="IPR011059">
    <property type="entry name" value="Metal-dep_hydrolase_composite"/>
</dbReference>
<dbReference type="InterPro" id="IPR050138">
    <property type="entry name" value="DHOase/Allantoinase_Hydrolase"/>
</dbReference>
<keyword evidence="5 6" id="KW-0665">Pyrimidine biosynthesis</keyword>
<dbReference type="EC" id="3.5.2.3" evidence="6"/>
<feature type="active site" evidence="6">
    <location>
        <position position="304"/>
    </location>
</feature>
<evidence type="ECO:0000259" key="7">
    <source>
        <dbReference type="Pfam" id="PF12890"/>
    </source>
</evidence>
<dbReference type="GO" id="GO:0005737">
    <property type="term" value="C:cytoplasm"/>
    <property type="evidence" value="ECO:0007669"/>
    <property type="project" value="TreeGrafter"/>
</dbReference>
<dbReference type="RefSeq" id="WP_078664862.1">
    <property type="nucleotide sequence ID" value="NZ_FUXM01000005.1"/>
</dbReference>
<evidence type="ECO:0000256" key="5">
    <source>
        <dbReference type="ARBA" id="ARBA00022975"/>
    </source>
</evidence>
<gene>
    <name evidence="6" type="primary">pyrC</name>
    <name evidence="8" type="ORF">SAMN02745885_00758</name>
</gene>
<keyword evidence="9" id="KW-1185">Reference proteome</keyword>
<reference evidence="9" key="1">
    <citation type="submission" date="2017-02" db="EMBL/GenBank/DDBJ databases">
        <authorList>
            <person name="Varghese N."/>
            <person name="Submissions S."/>
        </authorList>
    </citation>
    <scope>NUCLEOTIDE SEQUENCE [LARGE SCALE GENOMIC DNA]</scope>
    <source>
        <strain evidence="9">DSM 16521</strain>
    </source>
</reference>
<dbReference type="SUPFAM" id="SSF51556">
    <property type="entry name" value="Metallo-dependent hydrolases"/>
    <property type="match status" value="1"/>
</dbReference>
<dbReference type="PANTHER" id="PTHR43668:SF2">
    <property type="entry name" value="ALLANTOINASE"/>
    <property type="match status" value="1"/>
</dbReference>
<feature type="binding site" evidence="6">
    <location>
        <position position="231"/>
    </location>
    <ligand>
        <name>Zn(2+)</name>
        <dbReference type="ChEBI" id="CHEBI:29105"/>
        <label>2</label>
    </ligand>
</feature>
<evidence type="ECO:0000256" key="4">
    <source>
        <dbReference type="ARBA" id="ARBA00022801"/>
    </source>
</evidence>
<keyword evidence="4 6" id="KW-0378">Hydrolase</keyword>
<comment type="pathway">
    <text evidence="6">Pyrimidine metabolism; UMP biosynthesis via de novo pathway; (S)-dihydroorotate from bicarbonate: step 3/3.</text>
</comment>
<dbReference type="EMBL" id="FUXM01000005">
    <property type="protein sequence ID" value="SJZ71794.1"/>
    <property type="molecule type" value="Genomic_DNA"/>
</dbReference>
<dbReference type="InterPro" id="IPR032466">
    <property type="entry name" value="Metal_Hydrolase"/>
</dbReference>
<feature type="binding site" evidence="6">
    <location>
        <position position="304"/>
    </location>
    <ligand>
        <name>Zn(2+)</name>
        <dbReference type="ChEBI" id="CHEBI:29105"/>
        <label>1</label>
    </ligand>
</feature>
<feature type="binding site" evidence="6">
    <location>
        <position position="93"/>
    </location>
    <ligand>
        <name>substrate</name>
    </ligand>
</feature>
<dbReference type="PROSITE" id="PS00482">
    <property type="entry name" value="DIHYDROOROTASE_1"/>
    <property type="match status" value="1"/>
</dbReference>
<dbReference type="InterPro" id="IPR024403">
    <property type="entry name" value="DHOase_cat"/>
</dbReference>
<dbReference type="PROSITE" id="PS00483">
    <property type="entry name" value="DIHYDROOROTASE_2"/>
    <property type="match status" value="1"/>
</dbReference>
<comment type="similarity">
    <text evidence="2 6">Belongs to the metallo-dependent hydrolases superfamily. DHOase family. Class I DHOase subfamily.</text>
</comment>
<accession>A0A1T4MY84</accession>
<comment type="function">
    <text evidence="1 6">Catalyzes the reversible cyclization of carbamoyl aspartate to dihydroorotate.</text>
</comment>
<dbReference type="AlphaFoldDB" id="A0A1T4MY84"/>
<feature type="binding site" evidence="6">
    <location>
        <position position="61"/>
    </location>
    <ligand>
        <name>Zn(2+)</name>
        <dbReference type="ChEBI" id="CHEBI:29105"/>
        <label>1</label>
    </ligand>
</feature>
<feature type="binding site" evidence="6">
    <location>
        <position position="308"/>
    </location>
    <ligand>
        <name>substrate</name>
    </ligand>
</feature>
<dbReference type="Pfam" id="PF12890">
    <property type="entry name" value="DHOase"/>
    <property type="match status" value="1"/>
</dbReference>
<dbReference type="HAMAP" id="MF_00220_B">
    <property type="entry name" value="PyrC_classI_B"/>
    <property type="match status" value="1"/>
</dbReference>
<dbReference type="SUPFAM" id="SSF51338">
    <property type="entry name" value="Composite domain of metallo-dependent hydrolases"/>
    <property type="match status" value="1"/>
</dbReference>
<dbReference type="Gene3D" id="3.20.20.140">
    <property type="entry name" value="Metal-dependent hydrolases"/>
    <property type="match status" value="1"/>
</dbReference>
<evidence type="ECO:0000256" key="2">
    <source>
        <dbReference type="ARBA" id="ARBA00010286"/>
    </source>
</evidence>
<feature type="binding site" evidence="6">
    <location>
        <position position="277"/>
    </location>
    <ligand>
        <name>substrate</name>
    </ligand>
</feature>
<keyword evidence="3 6" id="KW-0479">Metal-binding</keyword>
<dbReference type="NCBIfam" id="TIGR00857">
    <property type="entry name" value="pyrC_multi"/>
    <property type="match status" value="1"/>
</dbReference>
<evidence type="ECO:0000256" key="6">
    <source>
        <dbReference type="HAMAP-Rule" id="MF_00220"/>
    </source>
</evidence>